<dbReference type="PATRIC" id="fig|1705565.3.peg.4500"/>
<comment type="caution">
    <text evidence="2">The sequence shown here is derived from an EMBL/GenBank/DDBJ whole genome shotgun (WGS) entry which is preliminary data.</text>
</comment>
<evidence type="ECO:0008006" key="4">
    <source>
        <dbReference type="Google" id="ProtNLM"/>
    </source>
</evidence>
<feature type="region of interest" description="Disordered" evidence="1">
    <location>
        <begin position="38"/>
        <end position="69"/>
    </location>
</feature>
<dbReference type="Proteomes" id="UP000036932">
    <property type="component" value="Unassembled WGS sequence"/>
</dbReference>
<feature type="region of interest" description="Disordered" evidence="1">
    <location>
        <begin position="1"/>
        <end position="24"/>
    </location>
</feature>
<evidence type="ECO:0000313" key="2">
    <source>
        <dbReference type="EMBL" id="KOR89855.1"/>
    </source>
</evidence>
<sequence>MAKKNRTAPLPRKEAAEKPATLKDMLDPQVLAKLKATTETLKASETERLEKERQEREAQRKAEQKRRDNDFEYLLEHSEMDWKKYK</sequence>
<gene>
    <name evidence="2" type="ORF">AM231_12390</name>
</gene>
<feature type="compositionally biased region" description="Basic and acidic residues" evidence="1">
    <location>
        <begin position="11"/>
        <end position="24"/>
    </location>
</feature>
<accession>A0A0M1P6F1</accession>
<dbReference type="RefSeq" id="WP_054402865.1">
    <property type="nucleotide sequence ID" value="NZ_JBCMXJ010000005.1"/>
</dbReference>
<dbReference type="Pfam" id="PF13025">
    <property type="entry name" value="DUF3886"/>
    <property type="match status" value="1"/>
</dbReference>
<name>A0A0M1P6F1_9BACL</name>
<organism evidence="2 3">
    <name type="scientific">Paenibacillus solani</name>
    <dbReference type="NCBI Taxonomy" id="1705565"/>
    <lineage>
        <taxon>Bacteria</taxon>
        <taxon>Bacillati</taxon>
        <taxon>Bacillota</taxon>
        <taxon>Bacilli</taxon>
        <taxon>Bacillales</taxon>
        <taxon>Paenibacillaceae</taxon>
        <taxon>Paenibacillus</taxon>
    </lineage>
</organism>
<proteinExistence type="predicted"/>
<protein>
    <recommendedName>
        <fullName evidence="4">DUF3886 domain-containing protein</fullName>
    </recommendedName>
</protein>
<evidence type="ECO:0000313" key="3">
    <source>
        <dbReference type="Proteomes" id="UP000036932"/>
    </source>
</evidence>
<feature type="compositionally biased region" description="Basic and acidic residues" evidence="1">
    <location>
        <begin position="42"/>
        <end position="69"/>
    </location>
</feature>
<evidence type="ECO:0000256" key="1">
    <source>
        <dbReference type="SAM" id="MobiDB-lite"/>
    </source>
</evidence>
<dbReference type="OrthoDB" id="2679911at2"/>
<dbReference type="AlphaFoldDB" id="A0A0M1P6F1"/>
<dbReference type="EMBL" id="LIUT01000001">
    <property type="protein sequence ID" value="KOR89855.1"/>
    <property type="molecule type" value="Genomic_DNA"/>
</dbReference>
<dbReference type="InterPro" id="IPR024980">
    <property type="entry name" value="DUF3886"/>
</dbReference>
<keyword evidence="3" id="KW-1185">Reference proteome</keyword>
<reference evidence="3" key="1">
    <citation type="submission" date="2015-08" db="EMBL/GenBank/DDBJ databases">
        <title>Genome sequencing project for genomic taxonomy and phylogenomics of Bacillus-like bacteria.</title>
        <authorList>
            <person name="Liu B."/>
            <person name="Wang J."/>
            <person name="Zhu Y."/>
            <person name="Liu G."/>
            <person name="Chen Q."/>
            <person name="Chen Z."/>
            <person name="Lan J."/>
            <person name="Che J."/>
            <person name="Ge C."/>
            <person name="Shi H."/>
            <person name="Pan Z."/>
            <person name="Liu X."/>
        </authorList>
    </citation>
    <scope>NUCLEOTIDE SEQUENCE [LARGE SCALE GENOMIC DNA]</scope>
    <source>
        <strain evidence="3">FJAT-22460</strain>
    </source>
</reference>